<dbReference type="AlphaFoldDB" id="A0A1I5QUF0"/>
<evidence type="ECO:0000256" key="3">
    <source>
        <dbReference type="ARBA" id="ARBA00022833"/>
    </source>
</evidence>
<keyword evidence="4" id="KW-0460">Magnesium</keyword>
<dbReference type="InterPro" id="IPR000600">
    <property type="entry name" value="ROK"/>
</dbReference>
<comment type="cofactor">
    <cofactor evidence="1">
        <name>Mg(2+)</name>
        <dbReference type="ChEBI" id="CHEBI:18420"/>
    </cofactor>
</comment>
<dbReference type="PANTHER" id="PTHR42742">
    <property type="entry name" value="TRANSCRIPTIONAL REPRESSOR MPRA"/>
    <property type="match status" value="1"/>
</dbReference>
<dbReference type="Pfam" id="PF00480">
    <property type="entry name" value="ROK"/>
    <property type="match status" value="1"/>
</dbReference>
<dbReference type="InterPro" id="IPR043129">
    <property type="entry name" value="ATPase_NBD"/>
</dbReference>
<keyword evidence="3" id="KW-0862">Zinc</keyword>
<gene>
    <name evidence="7" type="ORF">SAMN04488241_102287</name>
</gene>
<sequence>MAKGRPLIAGIELGGTKCIAILARGPDEIEDRVQLPTTRPEETLSALEAVLDRWSGYSALGIASFGPVSIDHGSADYGHITSTPKPGWAGQDVGRRLAAHTGVPTGFHTDVVGAALAEARWGAARGIADIAYVTVGTGIGAGLIAGGKPVDGLTASEFGHFRPVRTAGDDWVGVCPYHGACVEGLAAGPAIQARTGTPGPELAADDPAWDLVADTLGQLLHTLVVTGVPRRIVMGGGVMVGNDHLFPRVRRAMTRSLAGYVALPEVADAETFVVPPALGGNAGPLGAVVLGAQALGAELSSSFTAA</sequence>
<evidence type="ECO:0000256" key="1">
    <source>
        <dbReference type="ARBA" id="ARBA00001946"/>
    </source>
</evidence>
<evidence type="ECO:0000256" key="2">
    <source>
        <dbReference type="ARBA" id="ARBA00022723"/>
    </source>
</evidence>
<dbReference type="CDD" id="cd24067">
    <property type="entry name" value="ASKHA_NBD_ROK_BsFRK-like"/>
    <property type="match status" value="1"/>
</dbReference>
<dbReference type="OrthoDB" id="9783435at2"/>
<dbReference type="PANTHER" id="PTHR42742:SF3">
    <property type="entry name" value="FRUCTOKINASE"/>
    <property type="match status" value="1"/>
</dbReference>
<evidence type="ECO:0000313" key="8">
    <source>
        <dbReference type="Proteomes" id="UP000199586"/>
    </source>
</evidence>
<dbReference type="RefSeq" id="WP_093331788.1">
    <property type="nucleotide sequence ID" value="NZ_FOXP01000002.1"/>
</dbReference>
<dbReference type="Proteomes" id="UP000199586">
    <property type="component" value="Unassembled WGS sequence"/>
</dbReference>
<reference evidence="7 8" key="1">
    <citation type="submission" date="2016-10" db="EMBL/GenBank/DDBJ databases">
        <authorList>
            <person name="de Groot N.N."/>
        </authorList>
    </citation>
    <scope>NUCLEOTIDE SEQUENCE [LARGE SCALE GENOMIC DNA]</scope>
    <source>
        <strain evidence="7 8">CGMCC 1.9113</strain>
    </source>
</reference>
<dbReference type="GO" id="GO:0008865">
    <property type="term" value="F:fructokinase activity"/>
    <property type="evidence" value="ECO:0007669"/>
    <property type="project" value="UniProtKB-EC"/>
</dbReference>
<dbReference type="GO" id="GO:0046872">
    <property type="term" value="F:metal ion binding"/>
    <property type="evidence" value="ECO:0007669"/>
    <property type="project" value="UniProtKB-KW"/>
</dbReference>
<dbReference type="EC" id="2.7.1.4" evidence="5"/>
<comment type="catalytic activity">
    <reaction evidence="6">
        <text>D-fructose + ATP = D-fructose 6-phosphate + ADP + H(+)</text>
        <dbReference type="Rhea" id="RHEA:16125"/>
        <dbReference type="ChEBI" id="CHEBI:15378"/>
        <dbReference type="ChEBI" id="CHEBI:30616"/>
        <dbReference type="ChEBI" id="CHEBI:37721"/>
        <dbReference type="ChEBI" id="CHEBI:61527"/>
        <dbReference type="ChEBI" id="CHEBI:456216"/>
        <dbReference type="EC" id="2.7.1.4"/>
    </reaction>
</comment>
<dbReference type="InterPro" id="IPR051804">
    <property type="entry name" value="Carb_Metab_Reg_Kinase/Isom"/>
</dbReference>
<proteinExistence type="predicted"/>
<dbReference type="Gene3D" id="3.30.420.40">
    <property type="match status" value="2"/>
</dbReference>
<name>A0A1I5QUF0_9SPHN</name>
<evidence type="ECO:0000256" key="5">
    <source>
        <dbReference type="ARBA" id="ARBA00038887"/>
    </source>
</evidence>
<accession>A0A1I5QUF0</accession>
<evidence type="ECO:0000313" key="7">
    <source>
        <dbReference type="EMBL" id="SFP49760.1"/>
    </source>
</evidence>
<keyword evidence="8" id="KW-1185">Reference proteome</keyword>
<dbReference type="EMBL" id="FOXP01000002">
    <property type="protein sequence ID" value="SFP49760.1"/>
    <property type="molecule type" value="Genomic_DNA"/>
</dbReference>
<dbReference type="STRING" id="634430.SAMN04488241_102287"/>
<keyword evidence="2" id="KW-0479">Metal-binding</keyword>
<protein>
    <recommendedName>
        <fullName evidence="5">fructokinase</fullName>
        <ecNumber evidence="5">2.7.1.4</ecNumber>
    </recommendedName>
</protein>
<evidence type="ECO:0000256" key="4">
    <source>
        <dbReference type="ARBA" id="ARBA00022842"/>
    </source>
</evidence>
<keyword evidence="7" id="KW-0418">Kinase</keyword>
<dbReference type="SUPFAM" id="SSF53067">
    <property type="entry name" value="Actin-like ATPase domain"/>
    <property type="match status" value="1"/>
</dbReference>
<evidence type="ECO:0000256" key="6">
    <source>
        <dbReference type="ARBA" id="ARBA00048451"/>
    </source>
</evidence>
<keyword evidence="7" id="KW-0808">Transferase</keyword>
<organism evidence="7 8">
    <name type="scientific">Sphingomonas rubra</name>
    <dbReference type="NCBI Taxonomy" id="634430"/>
    <lineage>
        <taxon>Bacteria</taxon>
        <taxon>Pseudomonadati</taxon>
        <taxon>Pseudomonadota</taxon>
        <taxon>Alphaproteobacteria</taxon>
        <taxon>Sphingomonadales</taxon>
        <taxon>Sphingomonadaceae</taxon>
        <taxon>Sphingomonas</taxon>
    </lineage>
</organism>